<dbReference type="AlphaFoldDB" id="A0A5B7CLU7"/>
<comment type="caution">
    <text evidence="2">The sequence shown here is derived from an EMBL/GenBank/DDBJ whole genome shotgun (WGS) entry which is preliminary data.</text>
</comment>
<name>A0A5B7CLU7_PORTR</name>
<evidence type="ECO:0000256" key="1">
    <source>
        <dbReference type="SAM" id="MobiDB-lite"/>
    </source>
</evidence>
<proteinExistence type="predicted"/>
<reference evidence="2 3" key="1">
    <citation type="submission" date="2019-05" db="EMBL/GenBank/DDBJ databases">
        <title>Another draft genome of Portunus trituberculatus and its Hox gene families provides insights of decapod evolution.</title>
        <authorList>
            <person name="Jeong J.-H."/>
            <person name="Song I."/>
            <person name="Kim S."/>
            <person name="Choi T."/>
            <person name="Kim D."/>
            <person name="Ryu S."/>
            <person name="Kim W."/>
        </authorList>
    </citation>
    <scope>NUCLEOTIDE SEQUENCE [LARGE SCALE GENOMIC DNA]</scope>
    <source>
        <tissue evidence="2">Muscle</tissue>
    </source>
</reference>
<sequence>MVQSPEHTHELSQEVIIVTADIIAIAVTSLQGSLRVRGSVRGLAESRVSITLPGHVSLHLGSSNISGCDHKPVIRFTVQLVWVSHMTEIAEGFHHTVELSFILVIVVGHSALMQGGKAPARATIFSAGVATKQPSSVSRAAETRRSTAVRGKGAEAAPPRVDDSLPLPDDPVAPVPLTVAEKSSGAIFTQQDESGLGLMAGGPGVPQSHQKYICKTLKVDNHKVATVCTALTGLCEASNESWVTCDLSPLTQGLRCHLTPTASTAAAATTAATATTAAAATAAATTTSCSIPSLDTYNEQFVNLLIIICKQ</sequence>
<dbReference type="Proteomes" id="UP000324222">
    <property type="component" value="Unassembled WGS sequence"/>
</dbReference>
<accession>A0A5B7CLU7</accession>
<evidence type="ECO:0000313" key="3">
    <source>
        <dbReference type="Proteomes" id="UP000324222"/>
    </source>
</evidence>
<organism evidence="2 3">
    <name type="scientific">Portunus trituberculatus</name>
    <name type="common">Swimming crab</name>
    <name type="synonym">Neptunus trituberculatus</name>
    <dbReference type="NCBI Taxonomy" id="210409"/>
    <lineage>
        <taxon>Eukaryota</taxon>
        <taxon>Metazoa</taxon>
        <taxon>Ecdysozoa</taxon>
        <taxon>Arthropoda</taxon>
        <taxon>Crustacea</taxon>
        <taxon>Multicrustacea</taxon>
        <taxon>Malacostraca</taxon>
        <taxon>Eumalacostraca</taxon>
        <taxon>Eucarida</taxon>
        <taxon>Decapoda</taxon>
        <taxon>Pleocyemata</taxon>
        <taxon>Brachyura</taxon>
        <taxon>Eubrachyura</taxon>
        <taxon>Portunoidea</taxon>
        <taxon>Portunidae</taxon>
        <taxon>Portuninae</taxon>
        <taxon>Portunus</taxon>
    </lineage>
</organism>
<gene>
    <name evidence="2" type="ORF">E2C01_002399</name>
</gene>
<evidence type="ECO:0000313" key="2">
    <source>
        <dbReference type="EMBL" id="MPC09781.1"/>
    </source>
</evidence>
<feature type="region of interest" description="Disordered" evidence="1">
    <location>
        <begin position="135"/>
        <end position="168"/>
    </location>
</feature>
<keyword evidence="3" id="KW-1185">Reference proteome</keyword>
<dbReference type="EMBL" id="VSRR010000085">
    <property type="protein sequence ID" value="MPC09781.1"/>
    <property type="molecule type" value="Genomic_DNA"/>
</dbReference>
<protein>
    <submittedName>
        <fullName evidence="2">Uncharacterized protein</fullName>
    </submittedName>
</protein>